<gene>
    <name evidence="2" type="ORF">SAMN06265182_1171</name>
</gene>
<feature type="domain" description="Flagellar protein FlgJ N-terminal" evidence="1">
    <location>
        <begin position="43"/>
        <end position="84"/>
    </location>
</feature>
<reference evidence="3" key="1">
    <citation type="submission" date="2017-09" db="EMBL/GenBank/DDBJ databases">
        <authorList>
            <person name="Varghese N."/>
            <person name="Submissions S."/>
        </authorList>
    </citation>
    <scope>NUCLEOTIDE SEQUENCE [LARGE SCALE GENOMIC DNA]</scope>
    <source>
        <strain evidence="3">DSM 15103</strain>
    </source>
</reference>
<dbReference type="EMBL" id="OBEI01000004">
    <property type="protein sequence ID" value="SNZ08124.1"/>
    <property type="molecule type" value="Genomic_DNA"/>
</dbReference>
<dbReference type="PRINTS" id="PR01002">
    <property type="entry name" value="FLGFLGJ"/>
</dbReference>
<keyword evidence="2" id="KW-0969">Cilium</keyword>
<protein>
    <submittedName>
        <fullName evidence="2">Flagellar protein FlgJ</fullName>
    </submittedName>
</protein>
<dbReference type="AlphaFoldDB" id="A0A285NF37"/>
<proteinExistence type="predicted"/>
<dbReference type="RefSeq" id="WP_245844845.1">
    <property type="nucleotide sequence ID" value="NZ_OBEI01000004.1"/>
</dbReference>
<dbReference type="Pfam" id="PF10135">
    <property type="entry name" value="Rod-binding"/>
    <property type="match status" value="1"/>
</dbReference>
<accession>A0A285NF37</accession>
<keyword evidence="2" id="KW-0966">Cell projection</keyword>
<name>A0A285NF37_9AQUI</name>
<keyword evidence="3" id="KW-1185">Reference proteome</keyword>
<evidence type="ECO:0000313" key="2">
    <source>
        <dbReference type="EMBL" id="SNZ08124.1"/>
    </source>
</evidence>
<evidence type="ECO:0000313" key="3">
    <source>
        <dbReference type="Proteomes" id="UP000219036"/>
    </source>
</evidence>
<sequence length="98" mass="11546">MFDPDMRIRAYWDVKDLSQMKTPEEVAKEFETMFVRIMMKEFRKSLDGGIFSNSFSYKMYTDMFDMQIAEAISSSDQLGLKQYILDAIKAYEKYSSGE</sequence>
<organism evidence="2 3">
    <name type="scientific">Persephonella hydrogeniphila</name>
    <dbReference type="NCBI Taxonomy" id="198703"/>
    <lineage>
        <taxon>Bacteria</taxon>
        <taxon>Pseudomonadati</taxon>
        <taxon>Aquificota</taxon>
        <taxon>Aquificia</taxon>
        <taxon>Aquificales</taxon>
        <taxon>Hydrogenothermaceae</taxon>
        <taxon>Persephonella</taxon>
    </lineage>
</organism>
<evidence type="ECO:0000259" key="1">
    <source>
        <dbReference type="Pfam" id="PF10135"/>
    </source>
</evidence>
<dbReference type="InterPro" id="IPR019301">
    <property type="entry name" value="Flagellar_prot_FlgJ_N"/>
</dbReference>
<dbReference type="Proteomes" id="UP000219036">
    <property type="component" value="Unassembled WGS sequence"/>
</dbReference>
<keyword evidence="2" id="KW-0282">Flagellum</keyword>